<gene>
    <name evidence="2" type="ORF">NGB36_09080</name>
</gene>
<accession>A0ABT1PSU2</accession>
<dbReference type="PROSITE" id="PS50943">
    <property type="entry name" value="HTH_CROC1"/>
    <property type="match status" value="1"/>
</dbReference>
<dbReference type="InterPro" id="IPR001387">
    <property type="entry name" value="Cro/C1-type_HTH"/>
</dbReference>
<dbReference type="InterPro" id="IPR041413">
    <property type="entry name" value="MLTR_LBD"/>
</dbReference>
<sequence>MHRLYYTCYPVRTAAPEHALGDHVATAPPLRTEPHGRLQEFLQRCRRRIGISQEAMAQRLHMSSRGYWNLEQGRIRNPSSDLLDHLASALELQPYERWMLYMLATGHEPPPLDGVPLENPAAWRNLLAAQTCPATIVDRAWRIVSANASYQQLPLDGRHSNLMLQLLLTPHLRDTLLGEWQEAWAVPLLAELRAACELYRGTRWPASLLAAATRDQRVRTVWRNVSAKQLLPSATSRPFLHPVWGPSITMVETVPRYLTGFKIISFVPDHAM</sequence>
<dbReference type="SMART" id="SM00530">
    <property type="entry name" value="HTH_XRE"/>
    <property type="match status" value="1"/>
</dbReference>
<dbReference type="Gene3D" id="1.10.260.40">
    <property type="entry name" value="lambda repressor-like DNA-binding domains"/>
    <property type="match status" value="1"/>
</dbReference>
<reference evidence="2" key="1">
    <citation type="submission" date="2022-06" db="EMBL/GenBank/DDBJ databases">
        <title>Draft genome sequence of Streptomyces sp. RB6PN25 isolated from peat swamp forest in Thailand.</title>
        <authorList>
            <person name="Duangmal K."/>
            <person name="Klaysubun C."/>
        </authorList>
    </citation>
    <scope>NUCLEOTIDE SEQUENCE</scope>
    <source>
        <strain evidence="2">RB6PN25</strain>
    </source>
</reference>
<dbReference type="InterPro" id="IPR010982">
    <property type="entry name" value="Lambda_DNA-bd_dom_sf"/>
</dbReference>
<dbReference type="Proteomes" id="UP001057702">
    <property type="component" value="Unassembled WGS sequence"/>
</dbReference>
<evidence type="ECO:0000313" key="2">
    <source>
        <dbReference type="EMBL" id="MCQ4080751.1"/>
    </source>
</evidence>
<dbReference type="CDD" id="cd00093">
    <property type="entry name" value="HTH_XRE"/>
    <property type="match status" value="1"/>
</dbReference>
<dbReference type="Pfam" id="PF17765">
    <property type="entry name" value="MLTR_LBD"/>
    <property type="match status" value="1"/>
</dbReference>
<keyword evidence="3" id="KW-1185">Reference proteome</keyword>
<evidence type="ECO:0000259" key="1">
    <source>
        <dbReference type="PROSITE" id="PS50943"/>
    </source>
</evidence>
<dbReference type="Gene3D" id="3.30.450.180">
    <property type="match status" value="1"/>
</dbReference>
<evidence type="ECO:0000313" key="3">
    <source>
        <dbReference type="Proteomes" id="UP001057702"/>
    </source>
</evidence>
<dbReference type="SUPFAM" id="SSF47413">
    <property type="entry name" value="lambda repressor-like DNA-binding domains"/>
    <property type="match status" value="1"/>
</dbReference>
<protein>
    <submittedName>
        <fullName evidence="2">Helix-turn-helix domain-containing protein</fullName>
    </submittedName>
</protein>
<name>A0ABT1PSU2_9ACTN</name>
<proteinExistence type="predicted"/>
<dbReference type="Pfam" id="PF13560">
    <property type="entry name" value="HTH_31"/>
    <property type="match status" value="1"/>
</dbReference>
<dbReference type="PANTHER" id="PTHR35010">
    <property type="entry name" value="BLL4672 PROTEIN-RELATED"/>
    <property type="match status" value="1"/>
</dbReference>
<dbReference type="EMBL" id="JANFNG010000005">
    <property type="protein sequence ID" value="MCQ4080751.1"/>
    <property type="molecule type" value="Genomic_DNA"/>
</dbReference>
<dbReference type="RefSeq" id="WP_255919667.1">
    <property type="nucleotide sequence ID" value="NZ_JANFNG010000005.1"/>
</dbReference>
<feature type="domain" description="HTH cro/C1-type" evidence="1">
    <location>
        <begin position="42"/>
        <end position="98"/>
    </location>
</feature>
<comment type="caution">
    <text evidence="2">The sequence shown here is derived from an EMBL/GenBank/DDBJ whole genome shotgun (WGS) entry which is preliminary data.</text>
</comment>
<organism evidence="2 3">
    <name type="scientific">Streptomyces humicola</name>
    <dbReference type="NCBI Taxonomy" id="2953240"/>
    <lineage>
        <taxon>Bacteria</taxon>
        <taxon>Bacillati</taxon>
        <taxon>Actinomycetota</taxon>
        <taxon>Actinomycetes</taxon>
        <taxon>Kitasatosporales</taxon>
        <taxon>Streptomycetaceae</taxon>
        <taxon>Streptomyces</taxon>
    </lineage>
</organism>